<dbReference type="Proteomes" id="UP001153636">
    <property type="component" value="Chromosome 1"/>
</dbReference>
<organism evidence="2 3">
    <name type="scientific">Psylliodes chrysocephalus</name>
    <dbReference type="NCBI Taxonomy" id="3402493"/>
    <lineage>
        <taxon>Eukaryota</taxon>
        <taxon>Metazoa</taxon>
        <taxon>Ecdysozoa</taxon>
        <taxon>Arthropoda</taxon>
        <taxon>Hexapoda</taxon>
        <taxon>Insecta</taxon>
        <taxon>Pterygota</taxon>
        <taxon>Neoptera</taxon>
        <taxon>Endopterygota</taxon>
        <taxon>Coleoptera</taxon>
        <taxon>Polyphaga</taxon>
        <taxon>Cucujiformia</taxon>
        <taxon>Chrysomeloidea</taxon>
        <taxon>Chrysomelidae</taxon>
        <taxon>Galerucinae</taxon>
        <taxon>Alticini</taxon>
        <taxon>Psylliodes</taxon>
    </lineage>
</organism>
<feature type="region of interest" description="Disordered" evidence="1">
    <location>
        <begin position="101"/>
        <end position="267"/>
    </location>
</feature>
<feature type="compositionally biased region" description="Low complexity" evidence="1">
    <location>
        <begin position="172"/>
        <end position="186"/>
    </location>
</feature>
<protein>
    <submittedName>
        <fullName evidence="2">Uncharacterized protein</fullName>
    </submittedName>
</protein>
<dbReference type="PANTHER" id="PTHR12381">
    <property type="entry name" value="HETEROGENEOUS NUCLEAR RIBONUCLEOPROTEIN U FAMILY MEMBER"/>
    <property type="match status" value="1"/>
</dbReference>
<dbReference type="GO" id="GO:0000380">
    <property type="term" value="P:alternative mRNA splicing, via spliceosome"/>
    <property type="evidence" value="ECO:0007669"/>
    <property type="project" value="TreeGrafter"/>
</dbReference>
<keyword evidence="3" id="KW-1185">Reference proteome</keyword>
<dbReference type="GO" id="GO:0005634">
    <property type="term" value="C:nucleus"/>
    <property type="evidence" value="ECO:0007669"/>
    <property type="project" value="TreeGrafter"/>
</dbReference>
<reference evidence="2" key="1">
    <citation type="submission" date="2022-01" db="EMBL/GenBank/DDBJ databases">
        <authorList>
            <person name="King R."/>
        </authorList>
    </citation>
    <scope>NUCLEOTIDE SEQUENCE</scope>
</reference>
<sequence length="282" mass="30242">MRPFEGFKRKAVIVVNGEEEQARRQALQEATEGKEVPDSTLLEMKAAMVLPEVGDWLEEIVYVGATEEEAKEIIKTYNAAGKAAGYGSERRFSKDRWNYNRRNDYRGGRNFQRQGGGGYNRQPYPQNRWGGAPRQGGGGSGGGWKQDTRSRDWRSGGSSSGGGYERRDRDYYSQGSYGGRSQQQSRPHGGGQRWGGSSGGGWSGQGSGGGGWNQQTFSGGGGGGSRNYGQGGWGGQSGGQGGWGGKYGSSGSGGGGQGQGGYGYNNWNYYGQQQQQNWSGQK</sequence>
<proteinExistence type="predicted"/>
<evidence type="ECO:0000256" key="1">
    <source>
        <dbReference type="SAM" id="MobiDB-lite"/>
    </source>
</evidence>
<dbReference type="GO" id="GO:0003723">
    <property type="term" value="F:RNA binding"/>
    <property type="evidence" value="ECO:0007669"/>
    <property type="project" value="TreeGrafter"/>
</dbReference>
<feature type="compositionally biased region" description="Gly residues" evidence="1">
    <location>
        <begin position="133"/>
        <end position="144"/>
    </location>
</feature>
<evidence type="ECO:0000313" key="3">
    <source>
        <dbReference type="Proteomes" id="UP001153636"/>
    </source>
</evidence>
<dbReference type="AlphaFoldDB" id="A0A9P0CE81"/>
<dbReference type="OrthoDB" id="445357at2759"/>
<gene>
    <name evidence="2" type="ORF">PSYICH_LOCUS307</name>
</gene>
<evidence type="ECO:0000313" key="2">
    <source>
        <dbReference type="EMBL" id="CAH1098458.1"/>
    </source>
</evidence>
<dbReference type="PANTHER" id="PTHR12381:SF56">
    <property type="entry name" value="B30.2_SPRY DOMAIN-CONTAINING PROTEIN-RELATED"/>
    <property type="match status" value="1"/>
</dbReference>
<dbReference type="EMBL" id="OV651813">
    <property type="protein sequence ID" value="CAH1098458.1"/>
    <property type="molecule type" value="Genomic_DNA"/>
</dbReference>
<accession>A0A9P0CE81</accession>
<feature type="compositionally biased region" description="Gly residues" evidence="1">
    <location>
        <begin position="188"/>
        <end position="263"/>
    </location>
</feature>
<feature type="compositionally biased region" description="Low complexity" evidence="1">
    <location>
        <begin position="120"/>
        <end position="132"/>
    </location>
</feature>
<name>A0A9P0CE81_9CUCU</name>